<name>A0A645J9U7_9ZZZZ</name>
<evidence type="ECO:0000313" key="1">
    <source>
        <dbReference type="EMBL" id="MPN59920.1"/>
    </source>
</evidence>
<dbReference type="AlphaFoldDB" id="A0A645J9U7"/>
<protein>
    <submittedName>
        <fullName evidence="1">Uncharacterized protein</fullName>
    </submittedName>
</protein>
<organism evidence="1">
    <name type="scientific">bioreactor metagenome</name>
    <dbReference type="NCBI Taxonomy" id="1076179"/>
    <lineage>
        <taxon>unclassified sequences</taxon>
        <taxon>metagenomes</taxon>
        <taxon>ecological metagenomes</taxon>
    </lineage>
</organism>
<sequence>MKPGLQGFRQLFLVLIAEGVFDDGPEIHCQSADLNFGVYFSVTKGTENRISNDQVIALITALFRNSTA</sequence>
<dbReference type="EMBL" id="VSSQ01134499">
    <property type="protein sequence ID" value="MPN59920.1"/>
    <property type="molecule type" value="Genomic_DNA"/>
</dbReference>
<reference evidence="1" key="1">
    <citation type="submission" date="2019-08" db="EMBL/GenBank/DDBJ databases">
        <authorList>
            <person name="Kucharzyk K."/>
            <person name="Murdoch R.W."/>
            <person name="Higgins S."/>
            <person name="Loffler F."/>
        </authorList>
    </citation>
    <scope>NUCLEOTIDE SEQUENCE</scope>
</reference>
<gene>
    <name evidence="1" type="ORF">SDC9_207642</name>
</gene>
<proteinExistence type="predicted"/>
<accession>A0A645J9U7</accession>
<comment type="caution">
    <text evidence="1">The sequence shown here is derived from an EMBL/GenBank/DDBJ whole genome shotgun (WGS) entry which is preliminary data.</text>
</comment>